<dbReference type="SUPFAM" id="SSF52402">
    <property type="entry name" value="Adenine nucleotide alpha hydrolases-like"/>
    <property type="match status" value="1"/>
</dbReference>
<dbReference type="InterPro" id="IPR014729">
    <property type="entry name" value="Rossmann-like_a/b/a_fold"/>
</dbReference>
<dbReference type="Proteomes" id="UP000703674">
    <property type="component" value="Unassembled WGS sequence"/>
</dbReference>
<comment type="caution">
    <text evidence="1">The sequence shown here is derived from an EMBL/GenBank/DDBJ whole genome shotgun (WGS) entry which is preliminary data.</text>
</comment>
<proteinExistence type="predicted"/>
<gene>
    <name evidence="1" type="ORF">HC175_22320</name>
</gene>
<reference evidence="1 2" key="1">
    <citation type="submission" date="2020-03" db="EMBL/GenBank/DDBJ databases">
        <title>Salinimicrobium sp. nov, isolated from SCS.</title>
        <authorList>
            <person name="Cao W.R."/>
        </authorList>
    </citation>
    <scope>NUCLEOTIDE SEQUENCE [LARGE SCALE GENOMIC DNA]</scope>
    <source>
        <strain evidence="2">J15B91</strain>
    </source>
</reference>
<name>A0ABX1D5C5_9FLAO</name>
<sequence length="105" mass="11496">GALAQKTGLKLVLFNSFSLPLHTANSLLSATGISRLEESNRRLLKQRAEKLRDRYGVEVAIETDFLSEIEDKLENLVVKSNASLVVMGMAAKSVEQDIFGNTTTS</sequence>
<organism evidence="1 2">
    <name type="scientific">Salinimicrobium oceani</name>
    <dbReference type="NCBI Taxonomy" id="2722702"/>
    <lineage>
        <taxon>Bacteria</taxon>
        <taxon>Pseudomonadati</taxon>
        <taxon>Bacteroidota</taxon>
        <taxon>Flavobacteriia</taxon>
        <taxon>Flavobacteriales</taxon>
        <taxon>Flavobacteriaceae</taxon>
        <taxon>Salinimicrobium</taxon>
    </lineage>
</organism>
<protein>
    <submittedName>
        <fullName evidence="1">Universal stress protein</fullName>
    </submittedName>
</protein>
<evidence type="ECO:0000313" key="1">
    <source>
        <dbReference type="EMBL" id="NJW55653.1"/>
    </source>
</evidence>
<feature type="non-terminal residue" evidence="1">
    <location>
        <position position="1"/>
    </location>
</feature>
<dbReference type="EMBL" id="JAAVJR010001389">
    <property type="protein sequence ID" value="NJW55653.1"/>
    <property type="molecule type" value="Genomic_DNA"/>
</dbReference>
<evidence type="ECO:0000313" key="2">
    <source>
        <dbReference type="Proteomes" id="UP000703674"/>
    </source>
</evidence>
<dbReference type="Gene3D" id="3.40.50.620">
    <property type="entry name" value="HUPs"/>
    <property type="match status" value="1"/>
</dbReference>
<keyword evidence="2" id="KW-1185">Reference proteome</keyword>
<accession>A0ABX1D5C5</accession>
<feature type="non-terminal residue" evidence="1">
    <location>
        <position position="105"/>
    </location>
</feature>